<sequence length="880" mass="94537">MKYPSVFSALLLLCLVSISRASPTLTKRAAAPVSTACGDIVNANNTGGIFPATLVYECMTSVPFNAAVATRWISYLNDSYQFQSNVAYLKNPPASYQQPASDFLGGLNMIQARINSGSYANEYEFEAALQALLYSTHDGHVNMIAGVLSAFSFGASFGIVSLSIDGIQLPKIYRTDDIAASKEPGATWQPSAISKINGVDAVDYLSDFATAQAVGGLEAHADYNQLFSSPAQDIQGVFGIWGGAATFYPGDSLTLVLENGTTIGPDPWLAIYYDPGETGPLETGGDFYNFFVLGFWPASYDPDTDTSDDSSASNSAAATTTASGAAATQSTWDNPAYPAVPDVAQQDLGTFDGGFISGYFFKESSIAVLSIPSFDEAGDAIDTFSSTVAEFVSSATTAGMKKVVIDLQQNYGGDALLAFDTFKQFFPTIEPYGGSRMRAHDSANVMGSTINGYWDSLTEDDDDFYTLIANEWVVTDRINAATNQNFTSWEDYYGPHQYNGDFFSSVQRYNLSDFLFDTMSLQDLNGFAVYGAGYNPATTPQPWAAEDIIILSDALCSSTCSLFMEMMHHEAGVRTVVAGGLPNYGPMQAPGLTRGARAYGITDNLDDNIAFAQYILEDADQPSDFLPNRTNALDVVIGYAQFNLRDQVRKGETTPLQFAYEAANCRIFYTPETWNNYTALWQYAADAIWTKPSLCVKDSTGYASTNASDVSGPPSSVLVTSKATTTPVAMGKIIMTMFSGGSSAPDDNGIEAEQLSHSASSKKLLGKNCADPDTGLPVQSICGKTYYCNDQYSTCVNGKSQTFPACVKRCVPSASTDVCSNIRCQPFETVTGALSHSKGYCPSPKNYCTNAKNQNTVGPGEGGGPSNEKRRHTEEEEVLF</sequence>
<evidence type="ECO:0000256" key="1">
    <source>
        <dbReference type="SAM" id="MobiDB-lite"/>
    </source>
</evidence>
<dbReference type="InterPro" id="IPR052766">
    <property type="entry name" value="S41A_metabolite_peptidase"/>
</dbReference>
<protein>
    <recommendedName>
        <fullName evidence="3">CPAF-like PDZ domain-containing protein</fullName>
    </recommendedName>
</protein>
<reference evidence="4 5" key="1">
    <citation type="submission" date="2016-03" db="EMBL/GenBank/DDBJ databases">
        <authorList>
            <person name="Ploux O."/>
        </authorList>
    </citation>
    <scope>NUCLEOTIDE SEQUENCE [LARGE SCALE GENOMIC DNA]</scope>
    <source>
        <strain evidence="4 5">UAMH 11012</strain>
    </source>
</reference>
<name>A0A1L7X059_9HELO</name>
<dbReference type="STRING" id="576137.A0A1L7X059"/>
<feature type="domain" description="CPAF-like PDZ" evidence="3">
    <location>
        <begin position="152"/>
        <end position="263"/>
    </location>
</feature>
<dbReference type="PANTHER" id="PTHR37049:SF5">
    <property type="entry name" value="TAIL SPECIFIC PROTEASE DOMAIN-CONTAINING PROTEIN"/>
    <property type="match status" value="1"/>
</dbReference>
<dbReference type="PANTHER" id="PTHR37049">
    <property type="entry name" value="PEPTIDASE S41 FAMILY PROTEIN"/>
    <property type="match status" value="1"/>
</dbReference>
<dbReference type="SUPFAM" id="SSF52096">
    <property type="entry name" value="ClpP/crotonase"/>
    <property type="match status" value="1"/>
</dbReference>
<dbReference type="OrthoDB" id="27214at2759"/>
<evidence type="ECO:0000313" key="4">
    <source>
        <dbReference type="EMBL" id="CZR58400.1"/>
    </source>
</evidence>
<dbReference type="Pfam" id="PF23658">
    <property type="entry name" value="PDZ_CPAF_rel"/>
    <property type="match status" value="1"/>
</dbReference>
<evidence type="ECO:0000259" key="3">
    <source>
        <dbReference type="Pfam" id="PF23658"/>
    </source>
</evidence>
<dbReference type="InterPro" id="IPR029045">
    <property type="entry name" value="ClpP/crotonase-like_dom_sf"/>
</dbReference>
<dbReference type="AlphaFoldDB" id="A0A1L7X059"/>
<feature type="chain" id="PRO_5013290188" description="CPAF-like PDZ domain-containing protein" evidence="2">
    <location>
        <begin position="22"/>
        <end position="880"/>
    </location>
</feature>
<accession>A0A1L7X059</accession>
<dbReference type="EMBL" id="FJOG01000012">
    <property type="protein sequence ID" value="CZR58400.1"/>
    <property type="molecule type" value="Genomic_DNA"/>
</dbReference>
<feature type="region of interest" description="Disordered" evidence="1">
    <location>
        <begin position="852"/>
        <end position="880"/>
    </location>
</feature>
<feature type="signal peptide" evidence="2">
    <location>
        <begin position="1"/>
        <end position="21"/>
    </location>
</feature>
<gene>
    <name evidence="4" type="ORF">PAC_08292</name>
</gene>
<organism evidence="4 5">
    <name type="scientific">Phialocephala subalpina</name>
    <dbReference type="NCBI Taxonomy" id="576137"/>
    <lineage>
        <taxon>Eukaryota</taxon>
        <taxon>Fungi</taxon>
        <taxon>Dikarya</taxon>
        <taxon>Ascomycota</taxon>
        <taxon>Pezizomycotina</taxon>
        <taxon>Leotiomycetes</taxon>
        <taxon>Helotiales</taxon>
        <taxon>Mollisiaceae</taxon>
        <taxon>Phialocephala</taxon>
        <taxon>Phialocephala fortinii species complex</taxon>
    </lineage>
</organism>
<proteinExistence type="predicted"/>
<evidence type="ECO:0000313" key="5">
    <source>
        <dbReference type="Proteomes" id="UP000184330"/>
    </source>
</evidence>
<evidence type="ECO:0000256" key="2">
    <source>
        <dbReference type="SAM" id="SignalP"/>
    </source>
</evidence>
<dbReference type="Gene3D" id="3.90.226.10">
    <property type="entry name" value="2-enoyl-CoA Hydratase, Chain A, domain 1"/>
    <property type="match status" value="1"/>
</dbReference>
<dbReference type="InterPro" id="IPR056186">
    <property type="entry name" value="PDZ_CPAF-rel"/>
</dbReference>
<dbReference type="Proteomes" id="UP000184330">
    <property type="component" value="Unassembled WGS sequence"/>
</dbReference>
<keyword evidence="2" id="KW-0732">Signal</keyword>
<keyword evidence="5" id="KW-1185">Reference proteome</keyword>